<keyword evidence="4 6" id="KW-1133">Transmembrane helix</keyword>
<feature type="transmembrane region" description="Helical" evidence="6">
    <location>
        <begin position="302"/>
        <end position="324"/>
    </location>
</feature>
<evidence type="ECO:0000313" key="7">
    <source>
        <dbReference type="EMBL" id="RVT99508.1"/>
    </source>
</evidence>
<feature type="transmembrane region" description="Helical" evidence="6">
    <location>
        <begin position="72"/>
        <end position="94"/>
    </location>
</feature>
<feature type="transmembrane region" description="Helical" evidence="6">
    <location>
        <begin position="397"/>
        <end position="421"/>
    </location>
</feature>
<dbReference type="PANTHER" id="PTHR42718:SF9">
    <property type="entry name" value="MAJOR FACILITATOR SUPERFAMILY MULTIDRUG TRANSPORTER MFSC"/>
    <property type="match status" value="1"/>
</dbReference>
<dbReference type="OrthoDB" id="5314453at2"/>
<feature type="transmembrane region" description="Helical" evidence="6">
    <location>
        <begin position="360"/>
        <end position="385"/>
    </location>
</feature>
<evidence type="ECO:0000256" key="3">
    <source>
        <dbReference type="ARBA" id="ARBA00022692"/>
    </source>
</evidence>
<feature type="transmembrane region" description="Helical" evidence="6">
    <location>
        <begin position="165"/>
        <end position="184"/>
    </location>
</feature>
<evidence type="ECO:0000256" key="5">
    <source>
        <dbReference type="ARBA" id="ARBA00023136"/>
    </source>
</evidence>
<dbReference type="InterPro" id="IPR036259">
    <property type="entry name" value="MFS_trans_sf"/>
</dbReference>
<dbReference type="InterPro" id="IPR011701">
    <property type="entry name" value="MFS"/>
</dbReference>
<keyword evidence="8" id="KW-1185">Reference proteome</keyword>
<keyword evidence="3 6" id="KW-0812">Transmembrane</keyword>
<dbReference type="RefSeq" id="WP_127786402.1">
    <property type="nucleotide sequence ID" value="NZ_SACL01000001.1"/>
</dbReference>
<proteinExistence type="predicted"/>
<dbReference type="EMBL" id="SACL01000001">
    <property type="protein sequence ID" value="RVT99508.1"/>
    <property type="molecule type" value="Genomic_DNA"/>
</dbReference>
<feature type="transmembrane region" description="Helical" evidence="6">
    <location>
        <begin position="331"/>
        <end position="348"/>
    </location>
</feature>
<feature type="transmembrane region" description="Helical" evidence="6">
    <location>
        <begin position="106"/>
        <end position="127"/>
    </location>
</feature>
<accession>A0A437MPE8</accession>
<dbReference type="GO" id="GO:0022857">
    <property type="term" value="F:transmembrane transporter activity"/>
    <property type="evidence" value="ECO:0007669"/>
    <property type="project" value="InterPro"/>
</dbReference>
<name>A0A437MPE8_9PROT</name>
<comment type="subcellular location">
    <subcellularLocation>
        <location evidence="1">Membrane</location>
        <topology evidence="1">Multi-pass membrane protein</topology>
    </subcellularLocation>
</comment>
<keyword evidence="2" id="KW-0813">Transport</keyword>
<dbReference type="Proteomes" id="UP000282957">
    <property type="component" value="Unassembled WGS sequence"/>
</dbReference>
<evidence type="ECO:0000313" key="8">
    <source>
        <dbReference type="Proteomes" id="UP000282957"/>
    </source>
</evidence>
<feature type="transmembrane region" description="Helical" evidence="6">
    <location>
        <begin position="205"/>
        <end position="224"/>
    </location>
</feature>
<feature type="transmembrane region" description="Helical" evidence="6">
    <location>
        <begin position="262"/>
        <end position="282"/>
    </location>
</feature>
<dbReference type="PANTHER" id="PTHR42718">
    <property type="entry name" value="MAJOR FACILITATOR SUPERFAMILY MULTIDRUG TRANSPORTER MFSC"/>
    <property type="match status" value="1"/>
</dbReference>
<evidence type="ECO:0000256" key="2">
    <source>
        <dbReference type="ARBA" id="ARBA00022448"/>
    </source>
</evidence>
<evidence type="ECO:0000256" key="6">
    <source>
        <dbReference type="SAM" id="Phobius"/>
    </source>
</evidence>
<organism evidence="7 8">
    <name type="scientific">Rhodovarius crocodyli</name>
    <dbReference type="NCBI Taxonomy" id="1979269"/>
    <lineage>
        <taxon>Bacteria</taxon>
        <taxon>Pseudomonadati</taxon>
        <taxon>Pseudomonadota</taxon>
        <taxon>Alphaproteobacteria</taxon>
        <taxon>Acetobacterales</taxon>
        <taxon>Roseomonadaceae</taxon>
        <taxon>Rhodovarius</taxon>
    </lineage>
</organism>
<sequence>MNANLRVLAHILAALTLGITQGLGDQFVTANQQTIQGHFSVTSSEAAWLVAAYSATRIPATLLLYKARTQYGLRVFTELGLAVYAVMTLLHLVVRDFDTMVMLRAAAGFAAAPLSTLALLYCVLVLTERFRLSVGLSIGLLGSQITPPLARLISPYILDRVGWDGLVIMECGLALLSLAVVLMLKLPEMPRSRVFGATDAISFPLLAGGIGLVSMVLTLGRFYWWLEAPWLGWCLAMGVLLLALVCAIEINRKQPMLELRFMMQPTLLLFAGTMLAARLVMAEPVTGAVGFFQNLGLLNDNMAGLQIAILSGTLAGTAISCVFCSPDRAHWLHMAGLAVIGTAAWIESGSTSVTRPPDFYLPQAMIAFGTALFLPAAMAWSLAWVMRTNPTKLMGYIAMFLGSQVLGAQIGSALLGSFVIIREKFHSAQVVAHLTLQDPLVVQRAQQYGAAYRPVLGDTTLQSAEGLVRLGQLATREAYVLAYDDLFLTVSAAAALMLLGLLTHRALVALRGLGATRTA</sequence>
<protein>
    <submittedName>
        <fullName evidence="7">MFS transporter</fullName>
    </submittedName>
</protein>
<dbReference type="SUPFAM" id="SSF103473">
    <property type="entry name" value="MFS general substrate transporter"/>
    <property type="match status" value="1"/>
</dbReference>
<feature type="transmembrane region" description="Helical" evidence="6">
    <location>
        <begin position="46"/>
        <end position="65"/>
    </location>
</feature>
<dbReference type="Pfam" id="PF07690">
    <property type="entry name" value="MFS_1"/>
    <property type="match status" value="1"/>
</dbReference>
<feature type="transmembrane region" description="Helical" evidence="6">
    <location>
        <begin position="230"/>
        <end position="250"/>
    </location>
</feature>
<reference evidence="7 8" key="1">
    <citation type="submission" date="2019-01" db="EMBL/GenBank/DDBJ databases">
        <authorList>
            <person name="Chen W.-M."/>
        </authorList>
    </citation>
    <scope>NUCLEOTIDE SEQUENCE [LARGE SCALE GENOMIC DNA]</scope>
    <source>
        <strain evidence="7 8">CCP-6</strain>
    </source>
</reference>
<dbReference type="GO" id="GO:0016020">
    <property type="term" value="C:membrane"/>
    <property type="evidence" value="ECO:0007669"/>
    <property type="project" value="UniProtKB-SubCell"/>
</dbReference>
<feature type="transmembrane region" description="Helical" evidence="6">
    <location>
        <begin position="134"/>
        <end position="153"/>
    </location>
</feature>
<evidence type="ECO:0000256" key="1">
    <source>
        <dbReference type="ARBA" id="ARBA00004141"/>
    </source>
</evidence>
<dbReference type="Gene3D" id="1.20.1250.20">
    <property type="entry name" value="MFS general substrate transporter like domains"/>
    <property type="match status" value="1"/>
</dbReference>
<feature type="transmembrane region" description="Helical" evidence="6">
    <location>
        <begin position="486"/>
        <end position="508"/>
    </location>
</feature>
<keyword evidence="5 6" id="KW-0472">Membrane</keyword>
<comment type="caution">
    <text evidence="7">The sequence shown here is derived from an EMBL/GenBank/DDBJ whole genome shotgun (WGS) entry which is preliminary data.</text>
</comment>
<evidence type="ECO:0000256" key="4">
    <source>
        <dbReference type="ARBA" id="ARBA00022989"/>
    </source>
</evidence>
<dbReference type="AlphaFoldDB" id="A0A437MPE8"/>
<gene>
    <name evidence="7" type="ORF">EOD42_05325</name>
</gene>